<gene>
    <name evidence="1" type="ORF">ABLV49_02470</name>
</gene>
<dbReference type="RefSeq" id="WP_349280032.1">
    <property type="nucleotide sequence ID" value="NZ_CP157675.1"/>
</dbReference>
<organism evidence="1">
    <name type="scientific">Polaromonas hydrogenivorans</name>
    <dbReference type="NCBI Taxonomy" id="335476"/>
    <lineage>
        <taxon>Bacteria</taxon>
        <taxon>Pseudomonadati</taxon>
        <taxon>Pseudomonadota</taxon>
        <taxon>Betaproteobacteria</taxon>
        <taxon>Burkholderiales</taxon>
        <taxon>Comamonadaceae</taxon>
        <taxon>Polaromonas</taxon>
    </lineage>
</organism>
<dbReference type="Pfam" id="PF12531">
    <property type="entry name" value="DUF3731"/>
    <property type="match status" value="1"/>
</dbReference>
<reference evidence="1" key="1">
    <citation type="submission" date="2024-05" db="EMBL/GenBank/DDBJ databases">
        <authorList>
            <person name="Bunk B."/>
            <person name="Swiderski J."/>
            <person name="Sproer C."/>
            <person name="Thiel V."/>
        </authorList>
    </citation>
    <scope>NUCLEOTIDE SEQUENCE</scope>
    <source>
        <strain evidence="1">DSM 17735</strain>
    </source>
</reference>
<accession>A0AAU7LSV1</accession>
<protein>
    <submittedName>
        <fullName evidence="1">Uncharacterized protein</fullName>
    </submittedName>
</protein>
<sequence length="29" mass="3272">MVEKKVELDEATERRMLGESLPPGLKLMA</sequence>
<dbReference type="InterPro" id="IPR021030">
    <property type="entry name" value="DUF3731"/>
</dbReference>
<name>A0AAU7LSV1_9BURK</name>
<dbReference type="AlphaFoldDB" id="A0AAU7LSV1"/>
<evidence type="ECO:0000313" key="1">
    <source>
        <dbReference type="EMBL" id="XBP70695.1"/>
    </source>
</evidence>
<dbReference type="EMBL" id="CP157675">
    <property type="protein sequence ID" value="XBP70695.1"/>
    <property type="molecule type" value="Genomic_DNA"/>
</dbReference>
<proteinExistence type="predicted"/>